<gene>
    <name evidence="1" type="ORF">FAM18172_02730</name>
</gene>
<evidence type="ECO:0000313" key="2">
    <source>
        <dbReference type="Proteomes" id="UP000285532"/>
    </source>
</evidence>
<evidence type="ECO:0008006" key="3">
    <source>
        <dbReference type="Google" id="ProtNLM"/>
    </source>
</evidence>
<comment type="caution">
    <text evidence="1">The sequence shown here is derived from an EMBL/GenBank/DDBJ whole genome shotgun (WGS) entry which is preliminary data.</text>
</comment>
<reference evidence="1 2" key="1">
    <citation type="journal article" date="2018" name="Front. Microbiol.">
        <title>Conversion of Methionine to Cysteine in Lactobacillus paracasei Depends on the Highly Mobile cysK-ctl-cysE Gene Cluster.</title>
        <authorList>
            <person name="Wuthrich D."/>
            <person name="Irmler S."/>
            <person name="Berthoud H."/>
            <person name="Guggenbuhl B."/>
            <person name="Eugster E."/>
            <person name="Bruggmann R."/>
        </authorList>
    </citation>
    <scope>NUCLEOTIDE SEQUENCE [LARGE SCALE GENOMIC DNA]</scope>
    <source>
        <strain evidence="1 2">FAM18172</strain>
    </source>
</reference>
<evidence type="ECO:0000313" key="1">
    <source>
        <dbReference type="EMBL" id="RND82410.1"/>
    </source>
</evidence>
<sequence length="59" mass="6477">MECVFGIDVSKENANVAVLVDNVVIKQFKIGLDRLGFSLLSDELNSFNAPLIIYEATAM</sequence>
<dbReference type="Proteomes" id="UP000285532">
    <property type="component" value="Unassembled WGS sequence"/>
</dbReference>
<protein>
    <recommendedName>
        <fullName evidence="3">Transposase</fullName>
    </recommendedName>
</protein>
<dbReference type="AlphaFoldDB" id="A0A422M4S3"/>
<accession>A0A422M4S3</accession>
<organism evidence="1 2">
    <name type="scientific">Lacticaseibacillus paracasei</name>
    <name type="common">Lactobacillus paracasei</name>
    <dbReference type="NCBI Taxonomy" id="1597"/>
    <lineage>
        <taxon>Bacteria</taxon>
        <taxon>Bacillati</taxon>
        <taxon>Bacillota</taxon>
        <taxon>Bacilli</taxon>
        <taxon>Lactobacillales</taxon>
        <taxon>Lactobacillaceae</taxon>
        <taxon>Lacticaseibacillus</taxon>
    </lineage>
</organism>
<proteinExistence type="predicted"/>
<name>A0A422M4S3_LACPA</name>
<dbReference type="EMBL" id="LKFU01000105">
    <property type="protein sequence ID" value="RND82410.1"/>
    <property type="molecule type" value="Genomic_DNA"/>
</dbReference>